<dbReference type="EMBL" id="BAAAPY010000007">
    <property type="protein sequence ID" value="GAA2080877.1"/>
    <property type="molecule type" value="Genomic_DNA"/>
</dbReference>
<dbReference type="InterPro" id="IPR012441">
    <property type="entry name" value="DUF1643"/>
</dbReference>
<comment type="caution">
    <text evidence="1">The sequence shown here is derived from an EMBL/GenBank/DDBJ whole genome shotgun (WGS) entry which is preliminary data.</text>
</comment>
<gene>
    <name evidence="1" type="ORF">GCM10009821_21760</name>
</gene>
<dbReference type="Pfam" id="PF07799">
    <property type="entry name" value="DUF1643"/>
    <property type="match status" value="1"/>
</dbReference>
<protein>
    <submittedName>
        <fullName evidence="1">DUF1643 domain-containing protein</fullName>
    </submittedName>
</protein>
<reference evidence="1 2" key="1">
    <citation type="journal article" date="2019" name="Int. J. Syst. Evol. Microbiol.">
        <title>The Global Catalogue of Microorganisms (GCM) 10K type strain sequencing project: providing services to taxonomists for standard genome sequencing and annotation.</title>
        <authorList>
            <consortium name="The Broad Institute Genomics Platform"/>
            <consortium name="The Broad Institute Genome Sequencing Center for Infectious Disease"/>
            <person name="Wu L."/>
            <person name="Ma J."/>
        </authorList>
    </citation>
    <scope>NUCLEOTIDE SEQUENCE [LARGE SCALE GENOMIC DNA]</scope>
    <source>
        <strain evidence="1 2">JCM 15749</strain>
    </source>
</reference>
<proteinExistence type="predicted"/>
<name>A0ABN2W1J0_9ACTN</name>
<sequence length="193" mass="20384">MDGNGYVSPPPPDPVVAARPVGPVVETADGSQGLATATYDKAGQYRYRLSRVWDLTLPRCLFVMLNPSTASAHVLDPTVTRCHRFALDWGHGSFEVVNIFAHRSTDPRALRTVADPVGPGNNDAILAAADAADLVVAAWGVHGALHDRGPAVHALLTGAGHALHHLRMTSSGHPGHPLYLPGSTVPVPWHVDG</sequence>
<accession>A0ABN2W1J0</accession>
<evidence type="ECO:0000313" key="1">
    <source>
        <dbReference type="EMBL" id="GAA2080877.1"/>
    </source>
</evidence>
<dbReference type="RefSeq" id="WP_344328326.1">
    <property type="nucleotide sequence ID" value="NZ_BAAAPY010000007.1"/>
</dbReference>
<organism evidence="1 2">
    <name type="scientific">Aeromicrobium halocynthiae</name>
    <dbReference type="NCBI Taxonomy" id="560557"/>
    <lineage>
        <taxon>Bacteria</taxon>
        <taxon>Bacillati</taxon>
        <taxon>Actinomycetota</taxon>
        <taxon>Actinomycetes</taxon>
        <taxon>Propionibacteriales</taxon>
        <taxon>Nocardioidaceae</taxon>
        <taxon>Aeromicrobium</taxon>
    </lineage>
</organism>
<keyword evidence="2" id="KW-1185">Reference proteome</keyword>
<evidence type="ECO:0000313" key="2">
    <source>
        <dbReference type="Proteomes" id="UP001501480"/>
    </source>
</evidence>
<dbReference type="Proteomes" id="UP001501480">
    <property type="component" value="Unassembled WGS sequence"/>
</dbReference>